<dbReference type="EMBL" id="UINC01083640">
    <property type="protein sequence ID" value="SVC29534.1"/>
    <property type="molecule type" value="Genomic_DNA"/>
</dbReference>
<evidence type="ECO:0000313" key="1">
    <source>
        <dbReference type="EMBL" id="SVC29534.1"/>
    </source>
</evidence>
<reference evidence="1" key="1">
    <citation type="submission" date="2018-05" db="EMBL/GenBank/DDBJ databases">
        <authorList>
            <person name="Lanie J.A."/>
            <person name="Ng W.-L."/>
            <person name="Kazmierczak K.M."/>
            <person name="Andrzejewski T.M."/>
            <person name="Davidsen T.M."/>
            <person name="Wayne K.J."/>
            <person name="Tettelin H."/>
            <person name="Glass J.I."/>
            <person name="Rusch D."/>
            <person name="Podicherti R."/>
            <person name="Tsui H.-C.T."/>
            <person name="Winkler M.E."/>
        </authorList>
    </citation>
    <scope>NUCLEOTIDE SEQUENCE</scope>
</reference>
<sequence length="25" mass="3183">MAMRMLPRRWVPCLRAARWKLRNNR</sequence>
<accession>A0A382KXN5</accession>
<organism evidence="1">
    <name type="scientific">marine metagenome</name>
    <dbReference type="NCBI Taxonomy" id="408172"/>
    <lineage>
        <taxon>unclassified sequences</taxon>
        <taxon>metagenomes</taxon>
        <taxon>ecological metagenomes</taxon>
    </lineage>
</organism>
<protein>
    <submittedName>
        <fullName evidence="1">Uncharacterized protein</fullName>
    </submittedName>
</protein>
<dbReference type="AlphaFoldDB" id="A0A382KXN5"/>
<name>A0A382KXN5_9ZZZZ</name>
<proteinExistence type="predicted"/>
<gene>
    <name evidence="1" type="ORF">METZ01_LOCUS282388</name>
</gene>